<dbReference type="AlphaFoldDB" id="A0A1I0HI37"/>
<gene>
    <name evidence="1" type="ORF">SAMN05660429_02820</name>
</gene>
<evidence type="ECO:0000313" key="1">
    <source>
        <dbReference type="EMBL" id="SET83484.1"/>
    </source>
</evidence>
<accession>A0A1I0HI37</accession>
<dbReference type="Proteomes" id="UP000199308">
    <property type="component" value="Unassembled WGS sequence"/>
</dbReference>
<evidence type="ECO:0000313" key="2">
    <source>
        <dbReference type="Proteomes" id="UP000199308"/>
    </source>
</evidence>
<organism evidence="1 2">
    <name type="scientific">Thalassotalea agarivorans</name>
    <name type="common">Thalassomonas agarivorans</name>
    <dbReference type="NCBI Taxonomy" id="349064"/>
    <lineage>
        <taxon>Bacteria</taxon>
        <taxon>Pseudomonadati</taxon>
        <taxon>Pseudomonadota</taxon>
        <taxon>Gammaproteobacteria</taxon>
        <taxon>Alteromonadales</taxon>
        <taxon>Colwelliaceae</taxon>
        <taxon>Thalassotalea</taxon>
    </lineage>
</organism>
<protein>
    <submittedName>
        <fullName evidence="1">Uncharacterized protein</fullName>
    </submittedName>
</protein>
<proteinExistence type="predicted"/>
<dbReference type="OrthoDB" id="6226813at2"/>
<keyword evidence="2" id="KW-1185">Reference proteome</keyword>
<sequence length="126" mass="14776">MTFERNQLIGQWYRNELDQQGCLVSEFAQLFADGGYEFSFVYHDKDGQVKQQSIELGDWGLCGDIHFTTAKSEYINDEHFACDLTLADNYHAYRVLELSDKVFKYQHIVTKEVFILKRVIDKIAYC</sequence>
<name>A0A1I0HI37_THASX</name>
<dbReference type="STRING" id="349064.SAMN05660429_02820"/>
<dbReference type="RefSeq" id="WP_093331843.1">
    <property type="nucleotide sequence ID" value="NZ_AP027363.1"/>
</dbReference>
<dbReference type="EMBL" id="FOHK01000016">
    <property type="protein sequence ID" value="SET83484.1"/>
    <property type="molecule type" value="Genomic_DNA"/>
</dbReference>
<reference evidence="1 2" key="1">
    <citation type="submission" date="2016-10" db="EMBL/GenBank/DDBJ databases">
        <authorList>
            <person name="de Groot N.N."/>
        </authorList>
    </citation>
    <scope>NUCLEOTIDE SEQUENCE [LARGE SCALE GENOMIC DNA]</scope>
    <source>
        <strain evidence="1 2">DSM 19706</strain>
    </source>
</reference>